<feature type="compositionally biased region" description="Basic and acidic residues" evidence="7">
    <location>
        <begin position="2875"/>
        <end position="2885"/>
    </location>
</feature>
<dbReference type="EMBL" id="KT984754">
    <property type="protein sequence ID" value="AMY62790.1"/>
    <property type="molecule type" value="Genomic_RNA"/>
</dbReference>
<dbReference type="GO" id="GO:0039694">
    <property type="term" value="P:viral RNA genome replication"/>
    <property type="evidence" value="ECO:0007669"/>
    <property type="project" value="InterPro"/>
</dbReference>
<dbReference type="InterPro" id="IPR007322">
    <property type="entry name" value="RNA_pol_bunyavir"/>
</dbReference>
<feature type="region of interest" description="Disordered" evidence="7">
    <location>
        <begin position="2865"/>
        <end position="2885"/>
    </location>
</feature>
<evidence type="ECO:0000256" key="6">
    <source>
        <dbReference type="ARBA" id="ARBA00031012"/>
    </source>
</evidence>
<dbReference type="InterPro" id="IPR015841">
    <property type="entry name" value="RNA-dir_pol_tospovirus"/>
</dbReference>
<keyword evidence="9" id="KW-0696">RNA-directed RNA polymerase</keyword>
<dbReference type="Pfam" id="PF04196">
    <property type="entry name" value="Bunya_RdRp"/>
    <property type="match status" value="1"/>
</dbReference>
<dbReference type="GO" id="GO:0006351">
    <property type="term" value="P:DNA-templated transcription"/>
    <property type="evidence" value="ECO:0007669"/>
    <property type="project" value="InterPro"/>
</dbReference>
<evidence type="ECO:0000259" key="8">
    <source>
        <dbReference type="PROSITE" id="PS50525"/>
    </source>
</evidence>
<dbReference type="GO" id="GO:0003968">
    <property type="term" value="F:RNA-directed RNA polymerase activity"/>
    <property type="evidence" value="ECO:0007669"/>
    <property type="project" value="UniProtKB-KW"/>
</dbReference>
<evidence type="ECO:0000256" key="3">
    <source>
        <dbReference type="ARBA" id="ARBA00022679"/>
    </source>
</evidence>
<evidence type="ECO:0000256" key="2">
    <source>
        <dbReference type="ARBA" id="ARBA00018602"/>
    </source>
</evidence>
<evidence type="ECO:0000313" key="9">
    <source>
        <dbReference type="EMBL" id="AMY62790.1"/>
    </source>
</evidence>
<sequence length="2885" mass="332803">MNIQTINSFLDNIGETTVYLKNIKDELMLMSNVIHSSFPNGQDTIETGLNAVMSMNYALDKIENMKVNYHQSSSSIDQKEMESEIFLFLDKYKELELMRHDLFGVMASRFLHNVPKHRNDVFLKECLLAYVDYCSTSTAILNHIDDKEDLLSKLVFQHLTPDNYVIYKESAGQKACLMVYDWKVSVDTMSEVKTSENYYSSIWRTFKDVTIEGEPFLERHPIFVTIVILNPVGQMSVTATTCRVIQEMRNSPYKTYNERRISAVQSKIISVNSLRQMTGPGAECFQRFYSETQAFKNSLLSKVGEYMNRTNEVFFSHWSCEYKKTNLSQNQMSGDIVDIINSLPNDKVCKELMVHFLFGNYVYYKNTMSDIHLKDRFEGYKSSCEMMGVDPAGNEQELKEYLEENEGIFDELYSDHLARIKKDVKKKKDAEIEIKSIEEAFNINAEEYQKEYPGCFTNDLQETKTNFSVCWSPMMERIKMENMNYNNSVVQVFRESFEEDKVLIFNKPYGGSRADFSFGNALYRLVRACLTEMSCDTTGQQKVKLEDVVDIKDGSIQIERTEKSKAWVEIDNVKTRNGNEFTMSSKASSETRKDFFKGLSLMNIDMGKKKKSEARDELKSKIQEAVILQSEADFKDGEYDTSKQNIPVNISLKKLTHNKKLIRHDNPDVEYYCKSMIESMYVLHGLDIRKGTESKIGLVYDEYSSQPKTLFSKGNLIESEMNICKNMHKTCNELAVYTYSEDMMQMAKGLMVADRFMKKTDFKILTCANTSMICLAFKGDGLNTGKSGVPYITIHRVEEDAQPYFSSLYTKELIVSFKSGNSYINVMRPQRLNQVRLLSLFKSPSKVPIIFSQYSLLSSEIKKWLNQPEIDVFTCPENKICYLQKVLFSSVIIGTVTKLSRMGIFDFMRYAGFLPLSDYSNIKEYIAEKFDPDITNVIDCFFVSGIKNLLLKMEGINLSNSIKPLTIDQENDMSGGINDLDIVCPITGSTLKTIECLYNNVYLAIYMMPKSLHTHIHNLTTLLNVPAEWEMKFREKMGFKLDEETRPKKEMFNNSGQFSIDGALNVKTLFDYYRKTIDNVGLCRSNIEDKEDFLSAPYKIKTLTSSKKCSKSDIIKNSEIVQSLKDCFGKEPENIKGTELYILKGVLKCHEEDNESLVQFLEIENLDVRKYSHFFDLMMSGDNKMLMKTNQEKFYYNSHPLTVETFMKIRYGVHKTTTVLKSKKVSEELYDLIKEFNKITEMDLEALEKMGRGLNGNRVSFIQLLEFVLMKSRTNAGNTDFLVSVFEKMQRTKMDREIYLMSMKTKMMLYFIEHTYKHIAQSDPSEAISISGDYKIKNLASLSYDTITNYNNALKKGLECKMAFLSADQSKWSASDLTYKYVLAVIMNPILTTGEINMMCECILMYVKLKRVCIPSDVFLNLKRGQTEYGSYGTPMSMLTDNLETNTFPVSMNWLQGNLNYLSSVYHSCAMMGYEKAMKKMKDFDFTIRWMVHSDDNATSMVVRGDIKTLLKEFNSSSLSELVFRSIQSHFKSYCITLNPKKSYASESEVEFISERIINGAVIPLYCRHLANCSTESSHNSYFDDLMSLSIHITMLLRKGCPNELIPFAYSAIQIQSLSIYSMLPGEENDIMTIAKNSGLPLQKKEIPTCAGGWMNAPVEMISILGPSVNDQIIYYKILLDFFQVKDFNSFKKNVNSLGYVNLRVNELFKRIQRDSLTQEDKKMICMVNLFKTSLMSEDSDSLSIGMKFQTMITQIIKLPSFVSEGSLMKNSSFRDFCKLFPNLKKNSDILGALKNEVIDEMDINDIDDSKLLSQVQLEELNRHMASHPEAFLIAPMNDKDYILTNLYAYSSVSKRNQMSNQSTEKLALDRILRSKARTFLDPESKEMLTYKENMHNKMVQIQETQGNDFKIIKTVADLMVRDMNFEMVVSLVENIVPNASIPKANYNFRWFITEKVPSIIEGSPGLIVMSAVYGLDYLTELGLKKLPLTENSISVLHDIFGSRKTFDDVKNHICREGKEIKTEEFQSATSLRKYILSINYMIQSQNKLLSINTCFSRKNFPFYSKYNLGRTFITNTLAIWSTIYSRLTNINFYTNLNFVIDRSSRLIVSLQRDMNLEKLIDCCAYISDRMQSLFPDIQIESIKEILNRLNFNGVGLMRKLNSELTEVKRAMNNVRTACHVTVSFRPQIMAMSKHAAWLYNFGYINEFEFKFVIDKVRQNEVHYIKTDEQDVRGYYVSGHSYKIGIKTLHNYAQLSMTDQEIAVQLHSCYSFQNPDDNRIWEAHTKSIYKLLQKLLHDKQSVLKSFLNIRTELLPNEFCIHESSNKTLLILINDTNHPMSLERIKFKGKIKYIPGSEFTWDLMDNQSKYRLRQAEVGECYTELYKSVDDRGDLMKRILSNLKESLEHGEEMNNVIKESLKNIDDEDSIDLIKDSIGQIHEIAYKGLERCSTAEEFENYLKEEGFQEIVDFHKTLLEDAIDEKHSAGKIIDSAAFRLTRWTNSLSAFKDVCTMLKFSMVNDSKSIRTYRANGADFHSLSASEVMTSQGFDLFELLKLVKACEACHASNSVLNLISFKDIKNKKYIPLFKKMLPSSVHFDYEMKLNNEIMDKFYEYKTISLQDINISDRVKNVLSDHGFSITGQTLKLEEIDLEMNHVDIIDDSSTYDQIAKQMRITKKKSAYLIPANTLLLGELMKFLMICVNGEEHDIMKMLRSHFAMRPARENRLISLQDAIMTCRISGSIQRHFLNNKKENILLGVSDSLENFISLATPSYKFEEPFKPEPLVEKALTATYDSAKYKILKEIRKYMVADVEFLTEKCLYSNFTSEEISDLIFNAVSKIDIELSNLKPKKRKKKNEMYNVFNDFIQESQTEPDNNAKAESSRQE</sequence>
<keyword evidence="3" id="KW-0808">Transferase</keyword>
<dbReference type="Gene3D" id="3.40.91.60">
    <property type="match status" value="1"/>
</dbReference>
<evidence type="ECO:0000256" key="4">
    <source>
        <dbReference type="ARBA" id="ARBA00030285"/>
    </source>
</evidence>
<evidence type="ECO:0000256" key="5">
    <source>
        <dbReference type="ARBA" id="ARBA00030436"/>
    </source>
</evidence>
<dbReference type="PIRSF" id="PIRSF036872">
    <property type="entry name" value="L_TospoV"/>
    <property type="match status" value="1"/>
</dbReference>
<gene>
    <name evidence="9" type="primary">L</name>
</gene>
<proteinExistence type="predicted"/>
<keyword evidence="9" id="KW-0548">Nucleotidyltransferase</keyword>
<protein>
    <recommendedName>
        <fullName evidence="2">RNA-directed RNA polymerase L</fullName>
        <ecNumber evidence="1">2.7.7.48</ecNumber>
    </recommendedName>
    <alternativeName>
        <fullName evidence="4">Large structural protein</fullName>
    </alternativeName>
    <alternativeName>
        <fullName evidence="6">Replicase</fullName>
    </alternativeName>
    <alternativeName>
        <fullName evidence="5">Transcriptase</fullName>
    </alternativeName>
</protein>
<evidence type="ECO:0000256" key="7">
    <source>
        <dbReference type="SAM" id="MobiDB-lite"/>
    </source>
</evidence>
<reference evidence="9" key="1">
    <citation type="submission" date="2015-10" db="EMBL/GenBank/DDBJ databases">
        <authorList>
            <person name="Gilbert D.G."/>
        </authorList>
    </citation>
    <scope>NUCLEOTIDE SEQUENCE</scope>
    <source>
        <strain evidence="9">2009-GZT</strain>
    </source>
</reference>
<organism evidence="9">
    <name type="scientific">Tomato necrotic spot associated virus</name>
    <dbReference type="NCBI Taxonomy" id="1833825"/>
    <lineage>
        <taxon>Viruses</taxon>
        <taxon>Riboviria</taxon>
        <taxon>Orthornavirae</taxon>
        <taxon>Negarnaviricota</taxon>
        <taxon>Polyploviricotina</taxon>
        <taxon>Bunyaviricetes</taxon>
        <taxon>Elliovirales</taxon>
        <taxon>Tospoviridae</taxon>
    </lineage>
</organism>
<evidence type="ECO:0000256" key="1">
    <source>
        <dbReference type="ARBA" id="ARBA00012494"/>
    </source>
</evidence>
<dbReference type="PROSITE" id="PS50525">
    <property type="entry name" value="RDRP_SSRNA_NEG_SEG"/>
    <property type="match status" value="1"/>
</dbReference>
<dbReference type="InterPro" id="IPR007099">
    <property type="entry name" value="RNA-dir_pol_NSvirus"/>
</dbReference>
<dbReference type="EC" id="2.7.7.48" evidence="1"/>
<name>A0A165RBH9_9VIRU</name>
<feature type="domain" description="RdRp catalytic" evidence="8">
    <location>
        <begin position="1354"/>
        <end position="1534"/>
    </location>
</feature>
<accession>A0A165RBH9</accession>